<feature type="transmembrane region" description="Helical" evidence="1">
    <location>
        <begin position="191"/>
        <end position="209"/>
    </location>
</feature>
<feature type="transmembrane region" description="Helical" evidence="1">
    <location>
        <begin position="88"/>
        <end position="109"/>
    </location>
</feature>
<feature type="transmembrane region" description="Helical" evidence="1">
    <location>
        <begin position="59"/>
        <end position="81"/>
    </location>
</feature>
<keyword evidence="1" id="KW-1133">Transmembrane helix</keyword>
<dbReference type="EMBL" id="CAHIKZ030003326">
    <property type="protein sequence ID" value="CAE1298879.1"/>
    <property type="molecule type" value="Genomic_DNA"/>
</dbReference>
<feature type="transmembrane region" description="Helical" evidence="1">
    <location>
        <begin position="160"/>
        <end position="185"/>
    </location>
</feature>
<feature type="transmembrane region" description="Helical" evidence="1">
    <location>
        <begin position="21"/>
        <end position="47"/>
    </location>
</feature>
<sequence length="210" mass="24115">MHPVNRTHHLSGSVFHIFLSFYLPLFLWILTLSIFLFLFAFLSLDFLSSYFLLFVHLPYFLWFCLFSSLPLSIFVFLWILFLQLSSSFYLLSLSIDSFFSALLSCPYLLSPTSLDFSPDSFSCPICLPLSSFFSFGFFFSIPFFSLSIDSLFSPLSLSTSFFSLGSSCLPFGILFPAIFLCIYLSSFGFSLHSFFFFLCSLSLFYLSIFS</sequence>
<proteinExistence type="predicted"/>
<dbReference type="AlphaFoldDB" id="A0A812DH39"/>
<evidence type="ECO:0000256" key="1">
    <source>
        <dbReference type="SAM" id="Phobius"/>
    </source>
</evidence>
<protein>
    <submittedName>
        <fullName evidence="2">Uncharacterized protein</fullName>
    </submittedName>
</protein>
<dbReference type="Proteomes" id="UP000597762">
    <property type="component" value="Unassembled WGS sequence"/>
</dbReference>
<feature type="transmembrane region" description="Helical" evidence="1">
    <location>
        <begin position="129"/>
        <end position="148"/>
    </location>
</feature>
<evidence type="ECO:0000313" key="2">
    <source>
        <dbReference type="EMBL" id="CAE1298879.1"/>
    </source>
</evidence>
<evidence type="ECO:0000313" key="3">
    <source>
        <dbReference type="Proteomes" id="UP000597762"/>
    </source>
</evidence>
<comment type="caution">
    <text evidence="2">The sequence shown here is derived from an EMBL/GenBank/DDBJ whole genome shotgun (WGS) entry which is preliminary data.</text>
</comment>
<keyword evidence="1" id="KW-0472">Membrane</keyword>
<accession>A0A812DH39</accession>
<keyword evidence="1" id="KW-0812">Transmembrane</keyword>
<reference evidence="2" key="1">
    <citation type="submission" date="2021-01" db="EMBL/GenBank/DDBJ databases">
        <authorList>
            <person name="Li R."/>
            <person name="Bekaert M."/>
        </authorList>
    </citation>
    <scope>NUCLEOTIDE SEQUENCE</scope>
    <source>
        <strain evidence="2">Farmed</strain>
    </source>
</reference>
<name>A0A812DH39_ACAPH</name>
<keyword evidence="3" id="KW-1185">Reference proteome</keyword>
<organism evidence="2 3">
    <name type="scientific">Acanthosepion pharaonis</name>
    <name type="common">Pharaoh cuttlefish</name>
    <name type="synonym">Sepia pharaonis</name>
    <dbReference type="NCBI Taxonomy" id="158019"/>
    <lineage>
        <taxon>Eukaryota</taxon>
        <taxon>Metazoa</taxon>
        <taxon>Spiralia</taxon>
        <taxon>Lophotrochozoa</taxon>
        <taxon>Mollusca</taxon>
        <taxon>Cephalopoda</taxon>
        <taxon>Coleoidea</taxon>
        <taxon>Decapodiformes</taxon>
        <taxon>Sepiida</taxon>
        <taxon>Sepiina</taxon>
        <taxon>Sepiidae</taxon>
        <taxon>Acanthosepion</taxon>
    </lineage>
</organism>
<gene>
    <name evidence="2" type="ORF">SPHA_52846</name>
</gene>